<organism evidence="2 3">
    <name type="scientific">Nitrosopumilus zosterae</name>
    <dbReference type="NCBI Taxonomy" id="718286"/>
    <lineage>
        <taxon>Archaea</taxon>
        <taxon>Nitrososphaerota</taxon>
        <taxon>Nitrososphaeria</taxon>
        <taxon>Nitrosopumilales</taxon>
        <taxon>Nitrosopumilaceae</taxon>
        <taxon>Nitrosopumilus</taxon>
    </lineage>
</organism>
<evidence type="ECO:0000256" key="1">
    <source>
        <dbReference type="HAMAP-Rule" id="MF_01086"/>
    </source>
</evidence>
<dbReference type="OrthoDB" id="9136at2157"/>
<evidence type="ECO:0000313" key="2">
    <source>
        <dbReference type="EMBL" id="GBH33802.1"/>
    </source>
</evidence>
<dbReference type="RefSeq" id="WP_109876444.1">
    <property type="nucleotide sequence ID" value="NZ_AP026695.1"/>
</dbReference>
<dbReference type="NCBIfam" id="NF003372">
    <property type="entry name" value="PRK04447.1-5"/>
    <property type="match status" value="1"/>
</dbReference>
<protein>
    <recommendedName>
        <fullName evidence="1">UPF0284 protein NZNM25_05930</fullName>
    </recommendedName>
</protein>
<accession>A0A2S2KQ54</accession>
<sequence length="354" mass="37771">MENFELHGNIDRANNFFETMNSGRFLFSFVISYTETCEIPGITFAGADMNSIQFTPPADAEYLHYGYCKTIDKIPMTPDGKPTPGLLTKTALESASIPHLTINAGSKIVPQLPFVEAGLSFGKNISICEAMSDSQVSHAVDYGRIVGRSLASLTDCLVIGESIPGGTTTALAVLRGLGYDAKVSSSIPNNPVDLKNQIVDSALERVNSVHPYSIVAKVGDPMIPFVAGMLSSASDVSKVMLAGGTQMAAVLAFASKIGFNEENSVIGTTSYITHDESANFINLVREIADIPAISVNPNLENSRYSGLKAFSEGFAKEGVGAGGSIISSMIKTGNDSIKYLDLVEKEYHRLFTSL</sequence>
<comment type="caution">
    <text evidence="2">The sequence shown here is derived from an EMBL/GenBank/DDBJ whole genome shotgun (WGS) entry which is preliminary data.</text>
</comment>
<dbReference type="Gene3D" id="3.40.50.10210">
    <property type="match status" value="1"/>
</dbReference>
<dbReference type="SUPFAM" id="SSF52733">
    <property type="entry name" value="Nicotinate mononucleotide:5,6-dimethylbenzimidazole phosphoribosyltransferase (CobT)"/>
    <property type="match status" value="1"/>
</dbReference>
<evidence type="ECO:0000313" key="3">
    <source>
        <dbReference type="Proteomes" id="UP000245829"/>
    </source>
</evidence>
<dbReference type="CDD" id="cd02439">
    <property type="entry name" value="DMB-PRT_CobT"/>
    <property type="match status" value="1"/>
</dbReference>
<dbReference type="EMBL" id="BGKI01000002">
    <property type="protein sequence ID" value="GBH33802.1"/>
    <property type="molecule type" value="Genomic_DNA"/>
</dbReference>
<dbReference type="Proteomes" id="UP000245829">
    <property type="component" value="Unassembled WGS sequence"/>
</dbReference>
<proteinExistence type="inferred from homology"/>
<dbReference type="AlphaFoldDB" id="A0A2S2KQ54"/>
<keyword evidence="3" id="KW-1185">Reference proteome</keyword>
<dbReference type="InterPro" id="IPR002805">
    <property type="entry name" value="Nict_dMeBzImd_PRibTrfase_arc"/>
</dbReference>
<dbReference type="PANTHER" id="PTHR38811">
    <property type="match status" value="1"/>
</dbReference>
<reference evidence="2 3" key="1">
    <citation type="submission" date="2018-05" db="EMBL/GenBank/DDBJ databases">
        <title>genome sequencing of Nitrosopumilus sp. NM25.</title>
        <authorList>
            <person name="Mori K."/>
            <person name="Nakagawa T."/>
        </authorList>
    </citation>
    <scope>NUCLEOTIDE SEQUENCE [LARGE SCALE GENOMIC DNA]</scope>
    <source>
        <strain evidence="2 3">NM25</strain>
    </source>
</reference>
<dbReference type="HAMAP" id="MF_01086">
    <property type="entry name" value="UPF0284"/>
    <property type="match status" value="1"/>
</dbReference>
<dbReference type="GeneID" id="76209945"/>
<dbReference type="NCBIfam" id="TIGR00303">
    <property type="entry name" value="nicotinate mononucleotide-dependent phosphoribosyltransferase CobT"/>
    <property type="match status" value="1"/>
</dbReference>
<comment type="similarity">
    <text evidence="1">Belongs to the UPF0284 family.</text>
</comment>
<dbReference type="Pfam" id="PF02277">
    <property type="entry name" value="DBI_PRT"/>
    <property type="match status" value="1"/>
</dbReference>
<dbReference type="InterPro" id="IPR036087">
    <property type="entry name" value="Nict_dMeBzImd_PRibTrfase_sf"/>
</dbReference>
<gene>
    <name evidence="2" type="ORF">NZNM25_05930</name>
</gene>
<dbReference type="GO" id="GO:0008939">
    <property type="term" value="F:nicotinate-nucleotide-dimethylbenzimidazole phosphoribosyltransferase activity"/>
    <property type="evidence" value="ECO:0007669"/>
    <property type="project" value="InterPro"/>
</dbReference>
<dbReference type="PANTHER" id="PTHR38811:SF1">
    <property type="entry name" value="UPF0284 PROTEIN SLL1500"/>
    <property type="match status" value="1"/>
</dbReference>
<name>A0A2S2KQ54_9ARCH</name>
<dbReference type="InterPro" id="IPR003200">
    <property type="entry name" value="Nict_dMeBzImd_PRibTrfase"/>
</dbReference>